<proteinExistence type="predicted"/>
<sequence>MKTAPQIVPPEACQSMEDVRLGIDTLDRELVAMLAVRQRYIEAAGRIKPNKDEVRLPWRIEDVVTKILAEAEKQGLSKRIAEPVWRIMIDRCIDHEHEIWDKEH</sequence>
<feature type="domain" description="Chorismate mutase" evidence="3">
    <location>
        <begin position="10"/>
        <end position="100"/>
    </location>
</feature>
<accession>A0ABV3Z3L0</accession>
<dbReference type="SUPFAM" id="SSF48600">
    <property type="entry name" value="Chorismate mutase II"/>
    <property type="match status" value="1"/>
</dbReference>
<dbReference type="GO" id="GO:0004106">
    <property type="term" value="F:chorismate mutase activity"/>
    <property type="evidence" value="ECO:0007669"/>
    <property type="project" value="UniProtKB-EC"/>
</dbReference>
<keyword evidence="2 4" id="KW-0413">Isomerase</keyword>
<dbReference type="PIRSF" id="PIRSF029775">
    <property type="entry name" value="Isochor_pyr_lyas"/>
    <property type="match status" value="1"/>
</dbReference>
<dbReference type="PANTHER" id="PTHR38041:SF1">
    <property type="entry name" value="CHORISMATE MUTASE"/>
    <property type="match status" value="1"/>
</dbReference>
<dbReference type="Proteomes" id="UP001560685">
    <property type="component" value="Unassembled WGS sequence"/>
</dbReference>
<dbReference type="EMBL" id="JBEHZE010000001">
    <property type="protein sequence ID" value="MEX6631952.1"/>
    <property type="molecule type" value="Genomic_DNA"/>
</dbReference>
<keyword evidence="5" id="KW-1185">Reference proteome</keyword>
<protein>
    <recommendedName>
        <fullName evidence="1">chorismate mutase</fullName>
        <ecNumber evidence="1">5.4.99.5</ecNumber>
    </recommendedName>
</protein>
<dbReference type="SMART" id="SM00830">
    <property type="entry name" value="CM_2"/>
    <property type="match status" value="1"/>
</dbReference>
<dbReference type="EC" id="5.4.99.5" evidence="1"/>
<dbReference type="InterPro" id="IPR008241">
    <property type="entry name" value="Isochorismate_pyruvate-lyase"/>
</dbReference>
<dbReference type="Gene3D" id="1.20.59.10">
    <property type="entry name" value="Chorismate mutase"/>
    <property type="match status" value="1"/>
</dbReference>
<evidence type="ECO:0000313" key="5">
    <source>
        <dbReference type="Proteomes" id="UP001560685"/>
    </source>
</evidence>
<dbReference type="RefSeq" id="WP_369311559.1">
    <property type="nucleotide sequence ID" value="NZ_JBEHZE010000001.1"/>
</dbReference>
<evidence type="ECO:0000256" key="2">
    <source>
        <dbReference type="ARBA" id="ARBA00023235"/>
    </source>
</evidence>
<dbReference type="InterPro" id="IPR036263">
    <property type="entry name" value="Chorismate_II_sf"/>
</dbReference>
<name>A0ABV3Z3L0_9PROT</name>
<gene>
    <name evidence="4" type="ORF">ABFZ84_00170</name>
</gene>
<dbReference type="PROSITE" id="PS51168">
    <property type="entry name" value="CHORISMATE_MUT_2"/>
    <property type="match status" value="1"/>
</dbReference>
<reference evidence="4 5" key="1">
    <citation type="submission" date="2024-05" db="EMBL/GenBank/DDBJ databases">
        <title>Three bacterial strains, DH-69, EH-24, and ECK-19 isolated from coastal sediments.</title>
        <authorList>
            <person name="Ye Y.-Q."/>
            <person name="Du Z.-J."/>
        </authorList>
    </citation>
    <scope>NUCLEOTIDE SEQUENCE [LARGE SCALE GENOMIC DNA]</scope>
    <source>
        <strain evidence="4 5">ECK-19</strain>
    </source>
</reference>
<comment type="caution">
    <text evidence="4">The sequence shown here is derived from an EMBL/GenBank/DDBJ whole genome shotgun (WGS) entry which is preliminary data.</text>
</comment>
<dbReference type="InterPro" id="IPR051331">
    <property type="entry name" value="Chorismate_mutase-related"/>
</dbReference>
<organism evidence="4 5">
    <name type="scientific">Hyphococcus lacteus</name>
    <dbReference type="NCBI Taxonomy" id="3143536"/>
    <lineage>
        <taxon>Bacteria</taxon>
        <taxon>Pseudomonadati</taxon>
        <taxon>Pseudomonadota</taxon>
        <taxon>Alphaproteobacteria</taxon>
        <taxon>Parvularculales</taxon>
        <taxon>Parvularculaceae</taxon>
        <taxon>Hyphococcus</taxon>
    </lineage>
</organism>
<evidence type="ECO:0000259" key="3">
    <source>
        <dbReference type="PROSITE" id="PS51168"/>
    </source>
</evidence>
<dbReference type="PANTHER" id="PTHR38041">
    <property type="entry name" value="CHORISMATE MUTASE"/>
    <property type="match status" value="1"/>
</dbReference>
<evidence type="ECO:0000256" key="1">
    <source>
        <dbReference type="ARBA" id="ARBA00012404"/>
    </source>
</evidence>
<dbReference type="InterPro" id="IPR036979">
    <property type="entry name" value="CM_dom_sf"/>
</dbReference>
<dbReference type="InterPro" id="IPR002701">
    <property type="entry name" value="CM_II_prokaryot"/>
</dbReference>
<dbReference type="Pfam" id="PF01817">
    <property type="entry name" value="CM_2"/>
    <property type="match status" value="1"/>
</dbReference>
<evidence type="ECO:0000313" key="4">
    <source>
        <dbReference type="EMBL" id="MEX6631952.1"/>
    </source>
</evidence>